<dbReference type="InterPro" id="IPR024028">
    <property type="entry name" value="PNKP_bac"/>
</dbReference>
<dbReference type="InterPro" id="IPR004843">
    <property type="entry name" value="Calcineurin-like_PHP"/>
</dbReference>
<feature type="domain" description="Calcineurin-like phosphoesterase" evidence="1">
    <location>
        <begin position="189"/>
        <end position="384"/>
    </location>
</feature>
<dbReference type="SUPFAM" id="SSF52540">
    <property type="entry name" value="P-loop containing nucleoside triphosphate hydrolases"/>
    <property type="match status" value="1"/>
</dbReference>
<dbReference type="PANTHER" id="PTHR42850">
    <property type="entry name" value="METALLOPHOSPHOESTERASE"/>
    <property type="match status" value="1"/>
</dbReference>
<dbReference type="EMBL" id="JACBZA010000001">
    <property type="protein sequence ID" value="NYH81833.1"/>
    <property type="molecule type" value="Genomic_DNA"/>
</dbReference>
<organism evidence="4 5">
    <name type="scientific">Actinopolymorpha cephalotaxi</name>
    <dbReference type="NCBI Taxonomy" id="504797"/>
    <lineage>
        <taxon>Bacteria</taxon>
        <taxon>Bacillati</taxon>
        <taxon>Actinomycetota</taxon>
        <taxon>Actinomycetes</taxon>
        <taxon>Propionibacteriales</taxon>
        <taxon>Actinopolymorphaceae</taxon>
        <taxon>Actinopolymorpha</taxon>
    </lineage>
</organism>
<evidence type="ECO:0000259" key="2">
    <source>
        <dbReference type="Pfam" id="PF16542"/>
    </source>
</evidence>
<dbReference type="SUPFAM" id="SSF56300">
    <property type="entry name" value="Metallo-dependent phosphatases"/>
    <property type="match status" value="1"/>
</dbReference>
<proteinExistence type="predicted"/>
<dbReference type="Gene3D" id="3.40.50.300">
    <property type="entry name" value="P-loop containing nucleotide triphosphate hydrolases"/>
    <property type="match status" value="1"/>
</dbReference>
<dbReference type="Pfam" id="PF16542">
    <property type="entry name" value="PNKP_ligase"/>
    <property type="match status" value="1"/>
</dbReference>
<feature type="domain" description="Polynucleotide kinase-phosphatase ligase" evidence="2">
    <location>
        <begin position="471"/>
        <end position="835"/>
    </location>
</feature>
<dbReference type="InterPro" id="IPR050126">
    <property type="entry name" value="Ap4A_hydrolase"/>
</dbReference>
<dbReference type="OrthoDB" id="9807890at2"/>
<evidence type="ECO:0000313" key="5">
    <source>
        <dbReference type="Proteomes" id="UP000199052"/>
    </source>
</evidence>
<dbReference type="Proteomes" id="UP000533017">
    <property type="component" value="Unassembled WGS sequence"/>
</dbReference>
<dbReference type="InterPro" id="IPR032380">
    <property type="entry name" value="PNKP_ligase_dom"/>
</dbReference>
<dbReference type="AlphaFoldDB" id="A0A1I2Z3N7"/>
<dbReference type="InterPro" id="IPR027417">
    <property type="entry name" value="P-loop_NTPase"/>
</dbReference>
<evidence type="ECO:0000259" key="1">
    <source>
        <dbReference type="Pfam" id="PF00149"/>
    </source>
</evidence>
<dbReference type="PANTHER" id="PTHR42850:SF7">
    <property type="entry name" value="BIS(5'-NUCLEOSYL)-TETRAPHOSPHATASE PRPE [ASYMMETRICAL]"/>
    <property type="match status" value="1"/>
</dbReference>
<dbReference type="Gene3D" id="3.60.21.10">
    <property type="match status" value="1"/>
</dbReference>
<dbReference type="SUPFAM" id="SSF56091">
    <property type="entry name" value="DNA ligase/mRNA capping enzyme, catalytic domain"/>
    <property type="match status" value="1"/>
</dbReference>
<evidence type="ECO:0000313" key="4">
    <source>
        <dbReference type="EMBL" id="SFH32205.1"/>
    </source>
</evidence>
<name>A0A1I2Z3N7_9ACTN</name>
<dbReference type="GO" id="GO:0016301">
    <property type="term" value="F:kinase activity"/>
    <property type="evidence" value="ECO:0007669"/>
    <property type="project" value="UniProtKB-KW"/>
</dbReference>
<dbReference type="Pfam" id="PF00149">
    <property type="entry name" value="Metallophos"/>
    <property type="match status" value="1"/>
</dbReference>
<dbReference type="EMBL" id="FOOI01000015">
    <property type="protein sequence ID" value="SFH32205.1"/>
    <property type="molecule type" value="Genomic_DNA"/>
</dbReference>
<dbReference type="InterPro" id="IPR029052">
    <property type="entry name" value="Metallo-depent_PP-like"/>
</dbReference>
<dbReference type="Pfam" id="PF13671">
    <property type="entry name" value="AAA_33"/>
    <property type="match status" value="1"/>
</dbReference>
<dbReference type="RefSeq" id="WP_092886993.1">
    <property type="nucleotide sequence ID" value="NZ_FOOI01000015.1"/>
</dbReference>
<dbReference type="CDD" id="cd07423">
    <property type="entry name" value="MPP_Prp_like"/>
    <property type="match status" value="1"/>
</dbReference>
<reference evidence="4 5" key="1">
    <citation type="submission" date="2016-10" db="EMBL/GenBank/DDBJ databases">
        <authorList>
            <person name="de Groot N.N."/>
        </authorList>
    </citation>
    <scope>NUCLEOTIDE SEQUENCE [LARGE SCALE GENOMIC DNA]</scope>
    <source>
        <strain evidence="4 5">CPCC 202808</strain>
    </source>
</reference>
<evidence type="ECO:0000313" key="3">
    <source>
        <dbReference type="EMBL" id="NYH81833.1"/>
    </source>
</evidence>
<gene>
    <name evidence="3" type="ORF">FHR37_000684</name>
    <name evidence="4" type="ORF">SAMN05421678_115152</name>
</gene>
<evidence type="ECO:0000313" key="6">
    <source>
        <dbReference type="Proteomes" id="UP000533017"/>
    </source>
</evidence>
<protein>
    <submittedName>
        <fullName evidence="4">Polynucleotide kinase-phosphatase</fullName>
    </submittedName>
</protein>
<dbReference type="Proteomes" id="UP000199052">
    <property type="component" value="Unassembled WGS sequence"/>
</dbReference>
<reference evidence="3 6" key="2">
    <citation type="submission" date="2020-07" db="EMBL/GenBank/DDBJ databases">
        <title>Sequencing the genomes of 1000 actinobacteria strains.</title>
        <authorList>
            <person name="Klenk H.-P."/>
        </authorList>
    </citation>
    <scope>NUCLEOTIDE SEQUENCE [LARGE SCALE GENOMIC DNA]</scope>
    <source>
        <strain evidence="3 6">DSM 45117</strain>
    </source>
</reference>
<dbReference type="STRING" id="504797.SAMN05421678_115152"/>
<dbReference type="Gene3D" id="3.30.470.30">
    <property type="entry name" value="DNA ligase/mRNA capping enzyme"/>
    <property type="match status" value="2"/>
</dbReference>
<dbReference type="GO" id="GO:0016791">
    <property type="term" value="F:phosphatase activity"/>
    <property type="evidence" value="ECO:0007669"/>
    <property type="project" value="TreeGrafter"/>
</dbReference>
<keyword evidence="4" id="KW-0418">Kinase</keyword>
<sequence>MTDVPTGRQQVGVPAMGLVVLVGVSGSGKSTFARHHFKPTEVVSSDFCRGLVADDENDQSATPDAFDVLHYIVGTRLRRGLLTVVDATNVQQAARAALVKLARSHDVLVDAIVLDVPEPVAVERNRQRPEREFGAHVVSRQHRDLRQSLRRLNKEGFRRVHVLRGADRIDAAEIVRERPWNDRRDVHGPFDIIGDVHGCASELRTLLTELGWKIEYDGSAAVDATHPEGRQAAFVGDLVDRGPDTPGVLRLVMGMVASGNALCVSGNHEAKLLRALRGSKVSVSHGLAESLAQLDSEPEEFRSRAYAFMDGLVSHYVLDDGKLVVAHAGLKESYHGRSSGRVRSFALYGDTTGETDEYGLPVRYPWAQEYRGRAVVVYGHTPVPAAEWINNTICLDTGVVFGGALTALRYPEREIVSVPAEQQWYEPVRPLAPATADREASVLRIGDVAGTRWLETTHAGKVKIPEENAAAALEIMSRFAVDPRWLVYLPPTMSPVATATTEGFLERPEQAFEEYAGWGVSRVVCEEKHMGSRAVAVIAKDADAAERRFGVGDGTTGVVYTRTGRPFFTDTTELVDRLRDTAGPLFESLDTDWLALDCELLPWSAKAEDLIKAQYASVGAAARGALPEALDVLERAAARGLDVGGLLDKSRRRLKNAGAFRDAYAAYVRPTDGLEGVTLAPFQILACEGRALALTESHEWHLAELAKLEGDLITPTRHRFVDLASGDERDAATRWWLDLTADGGEGMVVKPAHLVEGRVQPGIKVRGREYLRIIYGPDYTDSLDVLRGRHLGKKRQLAQREHGLGLEALTAFVGHEPLWKVHQSVFAVLALESEPVDPRL</sequence>
<accession>A0A1I2Z3N7</accession>
<dbReference type="GO" id="GO:0005737">
    <property type="term" value="C:cytoplasm"/>
    <property type="evidence" value="ECO:0007669"/>
    <property type="project" value="TreeGrafter"/>
</dbReference>
<keyword evidence="6" id="KW-1185">Reference proteome</keyword>
<keyword evidence="4" id="KW-0808">Transferase</keyword>
<dbReference type="InterPro" id="IPR041780">
    <property type="entry name" value="MPP_PrpE-like"/>
</dbReference>
<dbReference type="NCBIfam" id="TIGR04075">
    <property type="entry name" value="bacter_Pnkp"/>
    <property type="match status" value="1"/>
</dbReference>